<dbReference type="Proteomes" id="UP000007266">
    <property type="component" value="Unassembled WGS sequence"/>
</dbReference>
<evidence type="ECO:0000313" key="2">
    <source>
        <dbReference type="Proteomes" id="UP000007266"/>
    </source>
</evidence>
<proteinExistence type="predicted"/>
<accession>A0A139W9I6</accession>
<dbReference type="InParanoid" id="A0A139W9I6"/>
<keyword evidence="2" id="KW-1185">Reference proteome</keyword>
<organism evidence="1 2">
    <name type="scientific">Tribolium castaneum</name>
    <name type="common">Red flour beetle</name>
    <dbReference type="NCBI Taxonomy" id="7070"/>
    <lineage>
        <taxon>Eukaryota</taxon>
        <taxon>Metazoa</taxon>
        <taxon>Ecdysozoa</taxon>
        <taxon>Arthropoda</taxon>
        <taxon>Hexapoda</taxon>
        <taxon>Insecta</taxon>
        <taxon>Pterygota</taxon>
        <taxon>Neoptera</taxon>
        <taxon>Endopterygota</taxon>
        <taxon>Coleoptera</taxon>
        <taxon>Polyphaga</taxon>
        <taxon>Cucujiformia</taxon>
        <taxon>Tenebrionidae</taxon>
        <taxon>Tenebrionidae incertae sedis</taxon>
        <taxon>Tribolium</taxon>
    </lineage>
</organism>
<evidence type="ECO:0000313" key="1">
    <source>
        <dbReference type="EMBL" id="KYB24554.1"/>
    </source>
</evidence>
<reference evidence="1 2" key="1">
    <citation type="journal article" date="2008" name="Nature">
        <title>The genome of the model beetle and pest Tribolium castaneum.</title>
        <authorList>
            <consortium name="Tribolium Genome Sequencing Consortium"/>
            <person name="Richards S."/>
            <person name="Gibbs R.A."/>
            <person name="Weinstock G.M."/>
            <person name="Brown S.J."/>
            <person name="Denell R."/>
            <person name="Beeman R.W."/>
            <person name="Gibbs R."/>
            <person name="Beeman R.W."/>
            <person name="Brown S.J."/>
            <person name="Bucher G."/>
            <person name="Friedrich M."/>
            <person name="Grimmelikhuijzen C.J."/>
            <person name="Klingler M."/>
            <person name="Lorenzen M."/>
            <person name="Richards S."/>
            <person name="Roth S."/>
            <person name="Schroder R."/>
            <person name="Tautz D."/>
            <person name="Zdobnov E.M."/>
            <person name="Muzny D."/>
            <person name="Gibbs R.A."/>
            <person name="Weinstock G.M."/>
            <person name="Attaway T."/>
            <person name="Bell S."/>
            <person name="Buhay C.J."/>
            <person name="Chandrabose M.N."/>
            <person name="Chavez D."/>
            <person name="Clerk-Blankenburg K.P."/>
            <person name="Cree A."/>
            <person name="Dao M."/>
            <person name="Davis C."/>
            <person name="Chacko J."/>
            <person name="Dinh H."/>
            <person name="Dugan-Rocha S."/>
            <person name="Fowler G."/>
            <person name="Garner T.T."/>
            <person name="Garnes J."/>
            <person name="Gnirke A."/>
            <person name="Hawes A."/>
            <person name="Hernandez J."/>
            <person name="Hines S."/>
            <person name="Holder M."/>
            <person name="Hume J."/>
            <person name="Jhangiani S.N."/>
            <person name="Joshi V."/>
            <person name="Khan Z.M."/>
            <person name="Jackson L."/>
            <person name="Kovar C."/>
            <person name="Kowis A."/>
            <person name="Lee S."/>
            <person name="Lewis L.R."/>
            <person name="Margolis J."/>
            <person name="Morgan M."/>
            <person name="Nazareth L.V."/>
            <person name="Nguyen N."/>
            <person name="Okwuonu G."/>
            <person name="Parker D."/>
            <person name="Richards S."/>
            <person name="Ruiz S.J."/>
            <person name="Santibanez J."/>
            <person name="Savard J."/>
            <person name="Scherer S.E."/>
            <person name="Schneider B."/>
            <person name="Sodergren E."/>
            <person name="Tautz D."/>
            <person name="Vattahil S."/>
            <person name="Villasana D."/>
            <person name="White C.S."/>
            <person name="Wright R."/>
            <person name="Park Y."/>
            <person name="Beeman R.W."/>
            <person name="Lord J."/>
            <person name="Oppert B."/>
            <person name="Lorenzen M."/>
            <person name="Brown S."/>
            <person name="Wang L."/>
            <person name="Savard J."/>
            <person name="Tautz D."/>
            <person name="Richards S."/>
            <person name="Weinstock G."/>
            <person name="Gibbs R.A."/>
            <person name="Liu Y."/>
            <person name="Worley K."/>
            <person name="Weinstock G."/>
            <person name="Elsik C.G."/>
            <person name="Reese J.T."/>
            <person name="Elhaik E."/>
            <person name="Landan G."/>
            <person name="Graur D."/>
            <person name="Arensburger P."/>
            <person name="Atkinson P."/>
            <person name="Beeman R.W."/>
            <person name="Beidler J."/>
            <person name="Brown S.J."/>
            <person name="Demuth J.P."/>
            <person name="Drury D.W."/>
            <person name="Du Y.Z."/>
            <person name="Fujiwara H."/>
            <person name="Lorenzen M."/>
            <person name="Maselli V."/>
            <person name="Osanai M."/>
            <person name="Park Y."/>
            <person name="Robertson H.M."/>
            <person name="Tu Z."/>
            <person name="Wang J.J."/>
            <person name="Wang S."/>
            <person name="Richards S."/>
            <person name="Song H."/>
            <person name="Zhang L."/>
            <person name="Sodergren E."/>
            <person name="Werner D."/>
            <person name="Stanke M."/>
            <person name="Morgenstern B."/>
            <person name="Solovyev V."/>
            <person name="Kosarev P."/>
            <person name="Brown G."/>
            <person name="Chen H.C."/>
            <person name="Ermolaeva O."/>
            <person name="Hlavina W."/>
            <person name="Kapustin Y."/>
            <person name="Kiryutin B."/>
            <person name="Kitts P."/>
            <person name="Maglott D."/>
            <person name="Pruitt K."/>
            <person name="Sapojnikov V."/>
            <person name="Souvorov A."/>
            <person name="Mackey A.J."/>
            <person name="Waterhouse R.M."/>
            <person name="Wyder S."/>
            <person name="Zdobnov E.M."/>
            <person name="Zdobnov E.M."/>
            <person name="Wyder S."/>
            <person name="Kriventseva E.V."/>
            <person name="Kadowaki T."/>
            <person name="Bork P."/>
            <person name="Aranda M."/>
            <person name="Bao R."/>
            <person name="Beermann A."/>
            <person name="Berns N."/>
            <person name="Bolognesi R."/>
            <person name="Bonneton F."/>
            <person name="Bopp D."/>
            <person name="Brown S.J."/>
            <person name="Bucher G."/>
            <person name="Butts T."/>
            <person name="Chaumot A."/>
            <person name="Denell R.E."/>
            <person name="Ferrier D.E."/>
            <person name="Friedrich M."/>
            <person name="Gordon C.M."/>
            <person name="Jindra M."/>
            <person name="Klingler M."/>
            <person name="Lan Q."/>
            <person name="Lattorff H.M."/>
            <person name="Laudet V."/>
            <person name="von Levetsow C."/>
            <person name="Liu Z."/>
            <person name="Lutz R."/>
            <person name="Lynch J.A."/>
            <person name="da Fonseca R.N."/>
            <person name="Posnien N."/>
            <person name="Reuter R."/>
            <person name="Roth S."/>
            <person name="Savard J."/>
            <person name="Schinko J.B."/>
            <person name="Schmitt C."/>
            <person name="Schoppmeier M."/>
            <person name="Schroder R."/>
            <person name="Shippy T.D."/>
            <person name="Simonnet F."/>
            <person name="Marques-Souza H."/>
            <person name="Tautz D."/>
            <person name="Tomoyasu Y."/>
            <person name="Trauner J."/>
            <person name="Van der Zee M."/>
            <person name="Vervoort M."/>
            <person name="Wittkopp N."/>
            <person name="Wimmer E.A."/>
            <person name="Yang X."/>
            <person name="Jones A.K."/>
            <person name="Sattelle D.B."/>
            <person name="Ebert P.R."/>
            <person name="Nelson D."/>
            <person name="Scott J.G."/>
            <person name="Beeman R.W."/>
            <person name="Muthukrishnan S."/>
            <person name="Kramer K.J."/>
            <person name="Arakane Y."/>
            <person name="Beeman R.W."/>
            <person name="Zhu Q."/>
            <person name="Hogenkamp D."/>
            <person name="Dixit R."/>
            <person name="Oppert B."/>
            <person name="Jiang H."/>
            <person name="Zou Z."/>
            <person name="Marshall J."/>
            <person name="Elpidina E."/>
            <person name="Vinokurov K."/>
            <person name="Oppert C."/>
            <person name="Zou Z."/>
            <person name="Evans J."/>
            <person name="Lu Z."/>
            <person name="Zhao P."/>
            <person name="Sumathipala N."/>
            <person name="Altincicek B."/>
            <person name="Vilcinskas A."/>
            <person name="Williams M."/>
            <person name="Hultmark D."/>
            <person name="Hetru C."/>
            <person name="Jiang H."/>
            <person name="Grimmelikhuijzen C.J."/>
            <person name="Hauser F."/>
            <person name="Cazzamali G."/>
            <person name="Williamson M."/>
            <person name="Park Y."/>
            <person name="Li B."/>
            <person name="Tanaka Y."/>
            <person name="Predel R."/>
            <person name="Neupert S."/>
            <person name="Schachtner J."/>
            <person name="Verleyen P."/>
            <person name="Raible F."/>
            <person name="Bork P."/>
            <person name="Friedrich M."/>
            <person name="Walden K.K."/>
            <person name="Robertson H.M."/>
            <person name="Angeli S."/>
            <person name="Foret S."/>
            <person name="Bucher G."/>
            <person name="Schuetz S."/>
            <person name="Maleszka R."/>
            <person name="Wimmer E.A."/>
            <person name="Beeman R.W."/>
            <person name="Lorenzen M."/>
            <person name="Tomoyasu Y."/>
            <person name="Miller S.C."/>
            <person name="Grossmann D."/>
            <person name="Bucher G."/>
        </authorList>
    </citation>
    <scope>NUCLEOTIDE SEQUENCE [LARGE SCALE GENOMIC DNA]</scope>
    <source>
        <strain evidence="1 2">Georgia GA2</strain>
    </source>
</reference>
<name>A0A139W9I6_TRICA</name>
<gene>
    <name evidence="1" type="primary">AUGUSTUS-3.0.2_31731</name>
    <name evidence="1" type="ORF">TcasGA2_TC031731</name>
</gene>
<protein>
    <submittedName>
        <fullName evidence="1">Uncharacterized protein</fullName>
    </submittedName>
</protein>
<dbReference type="EMBL" id="KQ972304">
    <property type="protein sequence ID" value="KYB24554.1"/>
    <property type="molecule type" value="Genomic_DNA"/>
</dbReference>
<sequence length="39" mass="4663">MCLLKFHIIYVFKIYTREMVNRCYGVLLLIGDLCVFKCC</sequence>
<dbReference type="AlphaFoldDB" id="A0A139W9I6"/>
<reference evidence="1 2" key="2">
    <citation type="journal article" date="2010" name="Nucleic Acids Res.">
        <title>BeetleBase in 2010: revisions to provide comprehensive genomic information for Tribolium castaneum.</title>
        <authorList>
            <person name="Kim H.S."/>
            <person name="Murphy T."/>
            <person name="Xia J."/>
            <person name="Caragea D."/>
            <person name="Park Y."/>
            <person name="Beeman R.W."/>
            <person name="Lorenzen M.D."/>
            <person name="Butcher S."/>
            <person name="Manak J.R."/>
            <person name="Brown S.J."/>
        </authorList>
    </citation>
    <scope>NUCLEOTIDE SEQUENCE [LARGE SCALE GENOMIC DNA]</scope>
    <source>
        <strain evidence="1 2">Georgia GA2</strain>
    </source>
</reference>